<dbReference type="Proteomes" id="UP001363622">
    <property type="component" value="Unassembled WGS sequence"/>
</dbReference>
<dbReference type="Gene3D" id="3.40.720.10">
    <property type="entry name" value="Alkaline Phosphatase, subunit A"/>
    <property type="match status" value="1"/>
</dbReference>
<dbReference type="PANTHER" id="PTHR43108:SF8">
    <property type="entry name" value="SD21168P"/>
    <property type="match status" value="1"/>
</dbReference>
<comment type="catalytic activity">
    <reaction evidence="5">
        <text>an aryl sulfate + H2O = a phenol + sulfate + H(+)</text>
        <dbReference type="Rhea" id="RHEA:17261"/>
        <dbReference type="ChEBI" id="CHEBI:15377"/>
        <dbReference type="ChEBI" id="CHEBI:15378"/>
        <dbReference type="ChEBI" id="CHEBI:16189"/>
        <dbReference type="ChEBI" id="CHEBI:33853"/>
        <dbReference type="ChEBI" id="CHEBI:140317"/>
        <dbReference type="EC" id="3.1.6.1"/>
    </reaction>
</comment>
<keyword evidence="3 5" id="KW-0378">Hydrolase</keyword>
<keyword evidence="2 6" id="KW-0732">Signal</keyword>
<organism evidence="8 9">
    <name type="scientific">Phyllosticta citriasiana</name>
    <dbReference type="NCBI Taxonomy" id="595635"/>
    <lineage>
        <taxon>Eukaryota</taxon>
        <taxon>Fungi</taxon>
        <taxon>Dikarya</taxon>
        <taxon>Ascomycota</taxon>
        <taxon>Pezizomycotina</taxon>
        <taxon>Dothideomycetes</taxon>
        <taxon>Dothideomycetes incertae sedis</taxon>
        <taxon>Botryosphaeriales</taxon>
        <taxon>Phyllostictaceae</taxon>
        <taxon>Phyllosticta</taxon>
    </lineage>
</organism>
<evidence type="ECO:0000256" key="4">
    <source>
        <dbReference type="ARBA" id="ARBA00023180"/>
    </source>
</evidence>
<sequence>MKLSSALWLLSGAVAFAKQPNILFILTDDQDIHLGSLDYMPKLKKYITEQGTTFTQHHCTVAICCPSRANLWTGHAAHNTNVTDVKPPWGGYAKVVSEGWNDNYLPVWLQNAGYNTYYSGKLWNGHTTSNYDSPYAGGFNGSDFLLDPYTYKYYDAKMTRNGAEPVSYAGNYSTDVISGKIQGFLDEALADERPWFVVAAPIAPHSTQVTDNATNTTSLQIPEYAERHAHLFNNYTIPRDTRFNAKIQGGVSWMADLPELNSTVIESYDEFGRARLRALQAVDEMVETLVEKLDKAGVLDDTYIVYTTDNGFHISQYRLPPGKECGFDTDIHIPLMIRGPGIEANKELDIVTSHTDLAPTILNLAGAPKALDGKVIPLTKAAAGNKTYEHTSVEYWGTALAEGLYGFNNPRYMYNNTYKGLRLISNDYSLYYSVWCTNEIEFYDVNTDPGQIHNLAADSSTSGTYTLEGRSFDQVIARLDALTMVLKSCKGTSCTEPWHSLFPSGVVSTLKDALKPEYDAFFAKQPKVSYSACELGYIVSSEGPQDFNVYGSNKTFLKVNRSDRDFEYGDDWHLYT</sequence>
<accession>A0ABR1KQJ8</accession>
<dbReference type="PROSITE" id="PS00523">
    <property type="entry name" value="SULFATASE_1"/>
    <property type="match status" value="1"/>
</dbReference>
<comment type="similarity">
    <text evidence="1 5">Belongs to the sulfatase family.</text>
</comment>
<evidence type="ECO:0000256" key="1">
    <source>
        <dbReference type="ARBA" id="ARBA00008779"/>
    </source>
</evidence>
<proteinExistence type="inferred from homology"/>
<evidence type="ECO:0000256" key="6">
    <source>
        <dbReference type="SAM" id="SignalP"/>
    </source>
</evidence>
<dbReference type="InterPro" id="IPR017850">
    <property type="entry name" value="Alkaline_phosphatase_core_sf"/>
</dbReference>
<dbReference type="PANTHER" id="PTHR43108">
    <property type="entry name" value="N-ACETYLGLUCOSAMINE-6-SULFATASE FAMILY MEMBER"/>
    <property type="match status" value="1"/>
</dbReference>
<evidence type="ECO:0000259" key="7">
    <source>
        <dbReference type="Pfam" id="PF00884"/>
    </source>
</evidence>
<feature type="chain" id="PRO_5046225991" description="Arylsulfatase" evidence="6">
    <location>
        <begin position="18"/>
        <end position="576"/>
    </location>
</feature>
<evidence type="ECO:0000313" key="8">
    <source>
        <dbReference type="EMBL" id="KAK7519087.1"/>
    </source>
</evidence>
<name>A0ABR1KQJ8_9PEZI</name>
<reference evidence="8 9" key="1">
    <citation type="submission" date="2024-04" db="EMBL/GenBank/DDBJ databases">
        <title>Phyllosticta paracitricarpa is synonymous to the EU quarantine fungus P. citricarpa based on phylogenomic analyses.</title>
        <authorList>
            <consortium name="Lawrence Berkeley National Laboratory"/>
            <person name="Van Ingen-Buijs V.A."/>
            <person name="Van Westerhoven A.C."/>
            <person name="Haridas S."/>
            <person name="Skiadas P."/>
            <person name="Martin F."/>
            <person name="Groenewald J.Z."/>
            <person name="Crous P.W."/>
            <person name="Seidl M.F."/>
        </authorList>
    </citation>
    <scope>NUCLEOTIDE SEQUENCE [LARGE SCALE GENOMIC DNA]</scope>
    <source>
        <strain evidence="8 9">CBS 123371</strain>
    </source>
</reference>
<comment type="caution">
    <text evidence="8">The sequence shown here is derived from an EMBL/GenBank/DDBJ whole genome shotgun (WGS) entry which is preliminary data.</text>
</comment>
<dbReference type="Pfam" id="PF00884">
    <property type="entry name" value="Sulfatase"/>
    <property type="match status" value="1"/>
</dbReference>
<evidence type="ECO:0000256" key="3">
    <source>
        <dbReference type="ARBA" id="ARBA00022801"/>
    </source>
</evidence>
<evidence type="ECO:0000313" key="9">
    <source>
        <dbReference type="Proteomes" id="UP001363622"/>
    </source>
</evidence>
<dbReference type="InterPro" id="IPR000917">
    <property type="entry name" value="Sulfatase_N"/>
</dbReference>
<evidence type="ECO:0000256" key="5">
    <source>
        <dbReference type="PIRNR" id="PIRNR000972"/>
    </source>
</evidence>
<dbReference type="InterPro" id="IPR024607">
    <property type="entry name" value="Sulfatase_CS"/>
</dbReference>
<feature type="domain" description="Sulfatase N-terminal" evidence="7">
    <location>
        <begin position="20"/>
        <end position="367"/>
    </location>
</feature>
<protein>
    <recommendedName>
        <fullName evidence="5">Arylsulfatase</fullName>
        <shortName evidence="5">AS</shortName>
        <ecNumber evidence="5">3.1.6.1</ecNumber>
    </recommendedName>
    <alternativeName>
        <fullName evidence="5">Aryl-sulfate sulphohydrolase</fullName>
    </alternativeName>
</protein>
<dbReference type="CDD" id="cd16147">
    <property type="entry name" value="G6S"/>
    <property type="match status" value="1"/>
</dbReference>
<dbReference type="EMBL" id="JBBPHU010000004">
    <property type="protein sequence ID" value="KAK7519087.1"/>
    <property type="molecule type" value="Genomic_DNA"/>
</dbReference>
<dbReference type="SUPFAM" id="SSF53649">
    <property type="entry name" value="Alkaline phosphatase-like"/>
    <property type="match status" value="1"/>
</dbReference>
<dbReference type="EC" id="3.1.6.1" evidence="5"/>
<gene>
    <name evidence="8" type="ORF">IWZ03DRAFT_164377</name>
</gene>
<dbReference type="PIRSF" id="PIRSF000972">
    <property type="entry name" value="Arylsulf_plant"/>
    <property type="match status" value="1"/>
</dbReference>
<evidence type="ECO:0000256" key="2">
    <source>
        <dbReference type="ARBA" id="ARBA00022729"/>
    </source>
</evidence>
<dbReference type="InterPro" id="IPR012083">
    <property type="entry name" value="Arylsulfatase"/>
</dbReference>
<keyword evidence="9" id="KW-1185">Reference proteome</keyword>
<feature type="signal peptide" evidence="6">
    <location>
        <begin position="1"/>
        <end position="17"/>
    </location>
</feature>
<keyword evidence="4" id="KW-0325">Glycoprotein</keyword>